<evidence type="ECO:0000259" key="1">
    <source>
        <dbReference type="Pfam" id="PF00425"/>
    </source>
</evidence>
<dbReference type="InterPro" id="IPR019999">
    <property type="entry name" value="Anth_synth_I-like"/>
</dbReference>
<protein>
    <submittedName>
        <fullName evidence="3">Anthranilate synthase</fullName>
    </submittedName>
</protein>
<dbReference type="eggNOG" id="COG0147">
    <property type="taxonomic scope" value="Bacteria"/>
</dbReference>
<evidence type="ECO:0000313" key="4">
    <source>
        <dbReference type="Proteomes" id="UP000028123"/>
    </source>
</evidence>
<proteinExistence type="predicted"/>
<dbReference type="Pfam" id="PF00425">
    <property type="entry name" value="Chorismate_bind"/>
    <property type="match status" value="1"/>
</dbReference>
<dbReference type="GO" id="GO:0000162">
    <property type="term" value="P:L-tryptophan biosynthetic process"/>
    <property type="evidence" value="ECO:0007669"/>
    <property type="project" value="TreeGrafter"/>
</dbReference>
<dbReference type="Proteomes" id="UP000028123">
    <property type="component" value="Unassembled WGS sequence"/>
</dbReference>
<keyword evidence="4" id="KW-1185">Reference proteome</keyword>
<comment type="caution">
    <text evidence="3">The sequence shown here is derived from an EMBL/GenBank/DDBJ whole genome shotgun (WGS) entry which is preliminary data.</text>
</comment>
<dbReference type="InterPro" id="IPR006805">
    <property type="entry name" value="Anth_synth_I_N"/>
</dbReference>
<dbReference type="InterPro" id="IPR005801">
    <property type="entry name" value="ADC_synthase"/>
</dbReference>
<organism evidence="3 4">
    <name type="scientific">Paenibacillus tyrfis</name>
    <dbReference type="NCBI Taxonomy" id="1501230"/>
    <lineage>
        <taxon>Bacteria</taxon>
        <taxon>Bacillati</taxon>
        <taxon>Bacillota</taxon>
        <taxon>Bacilli</taxon>
        <taxon>Bacillales</taxon>
        <taxon>Paenibacillaceae</taxon>
        <taxon>Paenibacillus</taxon>
    </lineage>
</organism>
<dbReference type="OrthoDB" id="9803598at2"/>
<dbReference type="PANTHER" id="PTHR11236">
    <property type="entry name" value="AMINOBENZOATE/ANTHRANILATE SYNTHASE"/>
    <property type="match status" value="1"/>
</dbReference>
<dbReference type="PRINTS" id="PR00095">
    <property type="entry name" value="ANTSNTHASEI"/>
</dbReference>
<dbReference type="InterPro" id="IPR015890">
    <property type="entry name" value="Chorismate_C"/>
</dbReference>
<dbReference type="SUPFAM" id="SSF56322">
    <property type="entry name" value="ADC synthase"/>
    <property type="match status" value="1"/>
</dbReference>
<name>A0A081NW86_9BACL</name>
<feature type="domain" description="Anthranilate synthase component I N-terminal" evidence="2">
    <location>
        <begin position="45"/>
        <end position="164"/>
    </location>
</feature>
<gene>
    <name evidence="3" type="ORF">ET33_21555</name>
</gene>
<dbReference type="Gene3D" id="3.60.120.10">
    <property type="entry name" value="Anthranilate synthase"/>
    <property type="match status" value="1"/>
</dbReference>
<evidence type="ECO:0000313" key="3">
    <source>
        <dbReference type="EMBL" id="KEQ22709.1"/>
    </source>
</evidence>
<evidence type="ECO:0000259" key="2">
    <source>
        <dbReference type="Pfam" id="PF04715"/>
    </source>
</evidence>
<sequence>MLLTSYHQWQQWAQDYTVLPYVIRFSLEQSRPLSWALIWEEAAPGSFVLESGKGGRYSFFGIRPASAIQGTGYEATVTQQDGREEKRHGVPLELVKSWLAPFRSPVVEGAPKWIGGCVGFWGYDVIRTIERLPVRAKADLAVPDYAFVRVDELWIIDHETNQLFCAVHTELSPQQAEEPGWLEARYKEAEQTAARMKGLWDRLTEAAANPLLQEEAVRKRALMEEDRLQVDVDAIEGIAADFPREAYMDAVRKIREYISAGDVFQVNLAVRQNKRLEASPEEIYEWLRLVNPSPYMGLMRFRDFQLVSGSPELLVQLERGTVRTRPIAGTRPRGMSPEEDQQLADELIHHEKERAEHIMLVDLERNDLGRISTYGTVKVKDFMVIEYYSHVMHIVSEVEGKLAEGRDAFDVIAATFPGGTITGAPKIRTMEIIEELEPVRRGPYTGSIGWIDYNGDMEFNIIIRTLIATGGRGYVQAGAGIVIDSIPEKEYTESINKAKAMWKAIQYSERKNPCPAGGRKS</sequence>
<dbReference type="AlphaFoldDB" id="A0A081NW86"/>
<dbReference type="EMBL" id="JNVM01000032">
    <property type="protein sequence ID" value="KEQ22709.1"/>
    <property type="molecule type" value="Genomic_DNA"/>
</dbReference>
<accession>A0A081NW86</accession>
<dbReference type="RefSeq" id="WP_036690409.1">
    <property type="nucleotide sequence ID" value="NZ_JNVM01000032.1"/>
</dbReference>
<dbReference type="PANTHER" id="PTHR11236:SF41">
    <property type="entry name" value="AMINODEOXYCHORISMATE SYNTHASE COMPONENT 1"/>
    <property type="match status" value="1"/>
</dbReference>
<reference evidence="3 4" key="1">
    <citation type="submission" date="2014-06" db="EMBL/GenBank/DDBJ databases">
        <title>Draft genome sequence of Paenibacillus sp. MSt1.</title>
        <authorList>
            <person name="Aw Y.K."/>
            <person name="Ong K.S."/>
            <person name="Gan H.M."/>
            <person name="Lee S.M."/>
        </authorList>
    </citation>
    <scope>NUCLEOTIDE SEQUENCE [LARGE SCALE GENOMIC DNA]</scope>
    <source>
        <strain evidence="3 4">MSt1</strain>
    </source>
</reference>
<feature type="domain" description="Chorismate-utilising enzyme C-terminal" evidence="1">
    <location>
        <begin position="244"/>
        <end position="497"/>
    </location>
</feature>
<dbReference type="Pfam" id="PF04715">
    <property type="entry name" value="Anth_synt_I_N"/>
    <property type="match status" value="1"/>
</dbReference>